<accession>A0A9W8AXY7</accession>
<dbReference type="AlphaFoldDB" id="A0A9W8AXY7"/>
<proteinExistence type="predicted"/>
<name>A0A9W8AXY7_9FUNG</name>
<evidence type="ECO:0000313" key="2">
    <source>
        <dbReference type="Proteomes" id="UP001151582"/>
    </source>
</evidence>
<dbReference type="OrthoDB" id="10560797at2759"/>
<feature type="non-terminal residue" evidence="1">
    <location>
        <position position="1"/>
    </location>
</feature>
<feature type="non-terminal residue" evidence="1">
    <location>
        <position position="162"/>
    </location>
</feature>
<protein>
    <submittedName>
        <fullName evidence="1">Uncharacterized protein</fullName>
    </submittedName>
</protein>
<comment type="caution">
    <text evidence="1">The sequence shown here is derived from an EMBL/GenBank/DDBJ whole genome shotgun (WGS) entry which is preliminary data.</text>
</comment>
<reference evidence="1" key="1">
    <citation type="submission" date="2022-07" db="EMBL/GenBank/DDBJ databases">
        <title>Phylogenomic reconstructions and comparative analyses of Kickxellomycotina fungi.</title>
        <authorList>
            <person name="Reynolds N.K."/>
            <person name="Stajich J.E."/>
            <person name="Barry K."/>
            <person name="Grigoriev I.V."/>
            <person name="Crous P."/>
            <person name="Smith M.E."/>
        </authorList>
    </citation>
    <scope>NUCLEOTIDE SEQUENCE</scope>
    <source>
        <strain evidence="1">RSA 567</strain>
    </source>
</reference>
<dbReference type="EMBL" id="JANBQB010001689">
    <property type="protein sequence ID" value="KAJ1970634.1"/>
    <property type="molecule type" value="Genomic_DNA"/>
</dbReference>
<evidence type="ECO:0000313" key="1">
    <source>
        <dbReference type="EMBL" id="KAJ1970634.1"/>
    </source>
</evidence>
<sequence length="162" mass="18068">GAGMVLGVPPDTPLPLLPLVSRTTSLPFDASSSNLDMSAKAAPSQPWSKVGRGALSYIRSLTDLRQQSKKEADRATGVRHHVYPQHQPRFHIPAFRGLEDVYRVLLQSEDIQVALAQFRTLGKLLTFSEQTHEMKMKSWLLEVAQNRQLIVLTIDMEPLVPS</sequence>
<keyword evidence="2" id="KW-1185">Reference proteome</keyword>
<gene>
    <name evidence="1" type="ORF">H4R34_005999</name>
</gene>
<organism evidence="1 2">
    <name type="scientific">Dimargaris verticillata</name>
    <dbReference type="NCBI Taxonomy" id="2761393"/>
    <lineage>
        <taxon>Eukaryota</taxon>
        <taxon>Fungi</taxon>
        <taxon>Fungi incertae sedis</taxon>
        <taxon>Zoopagomycota</taxon>
        <taxon>Kickxellomycotina</taxon>
        <taxon>Dimargaritomycetes</taxon>
        <taxon>Dimargaritales</taxon>
        <taxon>Dimargaritaceae</taxon>
        <taxon>Dimargaris</taxon>
    </lineage>
</organism>
<dbReference type="Proteomes" id="UP001151582">
    <property type="component" value="Unassembled WGS sequence"/>
</dbReference>